<evidence type="ECO:0000256" key="1">
    <source>
        <dbReference type="SAM" id="Phobius"/>
    </source>
</evidence>
<organism evidence="2 3">
    <name type="scientific">Pseudarthrobacter enclensis</name>
    <dbReference type="NCBI Taxonomy" id="993070"/>
    <lineage>
        <taxon>Bacteria</taxon>
        <taxon>Bacillati</taxon>
        <taxon>Actinomycetota</taxon>
        <taxon>Actinomycetes</taxon>
        <taxon>Micrococcales</taxon>
        <taxon>Micrococcaceae</taxon>
        <taxon>Pseudarthrobacter</taxon>
    </lineage>
</organism>
<gene>
    <name evidence="2" type="ORF">AS031_02490</name>
</gene>
<name>A0A0V8IVV4_9MICC</name>
<keyword evidence="3" id="KW-1185">Reference proteome</keyword>
<feature type="transmembrane region" description="Helical" evidence="1">
    <location>
        <begin position="21"/>
        <end position="42"/>
    </location>
</feature>
<keyword evidence="1" id="KW-0472">Membrane</keyword>
<proteinExistence type="predicted"/>
<evidence type="ECO:0000313" key="2">
    <source>
        <dbReference type="EMBL" id="KSU78929.1"/>
    </source>
</evidence>
<reference evidence="2 3" key="1">
    <citation type="journal article" date="2014" name="Arch. Microbiol.">
        <title>Arthrobacter enclensis sp. nov., isolated from sediment sample.</title>
        <authorList>
            <person name="Dastager S.G."/>
            <person name="Liu Q."/>
            <person name="Tang S.K."/>
            <person name="Krishnamurthi S."/>
            <person name="Lee J.C."/>
            <person name="Li W.J."/>
        </authorList>
    </citation>
    <scope>NUCLEOTIDE SEQUENCE [LARGE SCALE GENOMIC DNA]</scope>
    <source>
        <strain evidence="2 3">NIO-1008</strain>
    </source>
</reference>
<evidence type="ECO:0000313" key="3">
    <source>
        <dbReference type="Proteomes" id="UP000053199"/>
    </source>
</evidence>
<dbReference type="InterPro" id="IPR007047">
    <property type="entry name" value="Flp_Fap"/>
</dbReference>
<dbReference type="AlphaFoldDB" id="A0A0V8IVV4"/>
<keyword evidence="1" id="KW-0812">Transmembrane</keyword>
<protein>
    <recommendedName>
        <fullName evidence="4">Pilus assembly protein</fullName>
    </recommendedName>
</protein>
<comment type="caution">
    <text evidence="2">The sequence shown here is derived from an EMBL/GenBank/DDBJ whole genome shotgun (WGS) entry which is preliminary data.</text>
</comment>
<dbReference type="EMBL" id="LNQM01000001">
    <property type="protein sequence ID" value="KSU78929.1"/>
    <property type="molecule type" value="Genomic_DNA"/>
</dbReference>
<dbReference type="Pfam" id="PF04964">
    <property type="entry name" value="Flp_Fap"/>
    <property type="match status" value="1"/>
</dbReference>
<keyword evidence="1" id="KW-1133">Transmembrane helix</keyword>
<dbReference type="Proteomes" id="UP000053199">
    <property type="component" value="Unassembled WGS sequence"/>
</dbReference>
<accession>A0A0V8IVV4</accession>
<dbReference type="STRING" id="993070.AS031_02490"/>
<sequence>MLSLYTNLMIRLRSEEKGATAVEYGIMVALIAVVIIVAVSLLGNNLLGLFNNVAGKVTVPTVPPTTPAG</sequence>
<evidence type="ECO:0008006" key="4">
    <source>
        <dbReference type="Google" id="ProtNLM"/>
    </source>
</evidence>